<dbReference type="PROSITE" id="PS50929">
    <property type="entry name" value="ABC_TM1F"/>
    <property type="match status" value="1"/>
</dbReference>
<keyword evidence="10" id="KW-1185">Reference proteome</keyword>
<dbReference type="InterPro" id="IPR011527">
    <property type="entry name" value="ABC1_TM_dom"/>
</dbReference>
<dbReference type="GO" id="GO:0016020">
    <property type="term" value="C:membrane"/>
    <property type="evidence" value="ECO:0007669"/>
    <property type="project" value="InterPro"/>
</dbReference>
<keyword evidence="3" id="KW-0547">Nucleotide-binding</keyword>
<evidence type="ECO:0000256" key="6">
    <source>
        <dbReference type="ARBA" id="ARBA00023136"/>
    </source>
</evidence>
<feature type="transmembrane region" description="Helical" evidence="7">
    <location>
        <begin position="178"/>
        <end position="201"/>
    </location>
</feature>
<dbReference type="Pfam" id="PF00664">
    <property type="entry name" value="ABC_membrane"/>
    <property type="match status" value="1"/>
</dbReference>
<proteinExistence type="predicted"/>
<comment type="caution">
    <text evidence="9">The sequence shown here is derived from an EMBL/GenBank/DDBJ whole genome shotgun (WGS) entry which is preliminary data.</text>
</comment>
<dbReference type="Gene3D" id="3.40.50.300">
    <property type="entry name" value="P-loop containing nucleotide triphosphate hydrolases"/>
    <property type="match status" value="1"/>
</dbReference>
<reference evidence="9" key="3">
    <citation type="submission" date="2023-05" db="EMBL/GenBank/DDBJ databases">
        <authorList>
            <person name="Smith C.H."/>
        </authorList>
    </citation>
    <scope>NUCLEOTIDE SEQUENCE</scope>
    <source>
        <strain evidence="9">CHS0354</strain>
        <tissue evidence="9">Mantle</tissue>
    </source>
</reference>
<dbReference type="GO" id="GO:0140359">
    <property type="term" value="F:ABC-type transporter activity"/>
    <property type="evidence" value="ECO:0007669"/>
    <property type="project" value="InterPro"/>
</dbReference>
<evidence type="ECO:0000256" key="3">
    <source>
        <dbReference type="ARBA" id="ARBA00022741"/>
    </source>
</evidence>
<accession>A0AAE0TIR7</accession>
<dbReference type="EMBL" id="JAEAOA010001692">
    <property type="protein sequence ID" value="KAK3610660.1"/>
    <property type="molecule type" value="Genomic_DNA"/>
</dbReference>
<evidence type="ECO:0000256" key="4">
    <source>
        <dbReference type="ARBA" id="ARBA00022840"/>
    </source>
</evidence>
<organism evidence="9 10">
    <name type="scientific">Potamilus streckersoni</name>
    <dbReference type="NCBI Taxonomy" id="2493646"/>
    <lineage>
        <taxon>Eukaryota</taxon>
        <taxon>Metazoa</taxon>
        <taxon>Spiralia</taxon>
        <taxon>Lophotrochozoa</taxon>
        <taxon>Mollusca</taxon>
        <taxon>Bivalvia</taxon>
        <taxon>Autobranchia</taxon>
        <taxon>Heteroconchia</taxon>
        <taxon>Palaeoheterodonta</taxon>
        <taxon>Unionida</taxon>
        <taxon>Unionoidea</taxon>
        <taxon>Unionidae</taxon>
        <taxon>Ambleminae</taxon>
        <taxon>Lampsilini</taxon>
        <taxon>Potamilus</taxon>
    </lineage>
</organism>
<dbReference type="GO" id="GO:0005524">
    <property type="term" value="F:ATP binding"/>
    <property type="evidence" value="ECO:0007669"/>
    <property type="project" value="UniProtKB-KW"/>
</dbReference>
<keyword evidence="4" id="KW-0067">ATP-binding</keyword>
<dbReference type="InterPro" id="IPR036640">
    <property type="entry name" value="ABC1_TM_sf"/>
</dbReference>
<dbReference type="PANTHER" id="PTHR24223">
    <property type="entry name" value="ATP-BINDING CASSETTE SUB-FAMILY C"/>
    <property type="match status" value="1"/>
</dbReference>
<dbReference type="Gene3D" id="1.20.1560.10">
    <property type="entry name" value="ABC transporter type 1, transmembrane domain"/>
    <property type="match status" value="1"/>
</dbReference>
<feature type="transmembrane region" description="Helical" evidence="7">
    <location>
        <begin position="354"/>
        <end position="375"/>
    </location>
</feature>
<feature type="transmembrane region" description="Helical" evidence="7">
    <location>
        <begin position="318"/>
        <end position="342"/>
    </location>
</feature>
<dbReference type="AlphaFoldDB" id="A0AAE0TIR7"/>
<feature type="transmembrane region" description="Helical" evidence="7">
    <location>
        <begin position="208"/>
        <end position="233"/>
    </location>
</feature>
<sequence length="537" mass="60589">MASSRLAQQRSEVAMLQFPNANENRRISLTGIRNAVTDDSIDSRNNVEEQSHIRLRLPSFTDVFSDLNTAGYKQRKYLVALQTLKPFRPTRKDGKLPINTVGLFSYVFLMWLNGLVWKFFKKRSEMVSEDDIWECSDQESLRTNTDRMVKLWLQELNEKSPEKVSFVRVWYKFIRTRVLVAMIMMIINAVSTFLVSIINIFGVDSYRVFLASFTGVFLLALPVYLIIGAIYTYTLIGPWFILPIAVFVICYCAQTALTRWLATLRRACSQHTDKRVRRMGELLNSIRLIKLYAWEIPFKTAIKAIRKSEEKYLMRSGILNNVIASIIPTTPTISTVVTITAYSAAGNRLTASTAFALVGTMNFLKIIVSMVPFALRAYSEAKVSFDRLKKLLLMEEFVPPPSHCSNPNIAVELRDAAFVWETEQSLQEKKPGLSRGNSREQSIVNISGVNVTLSSSTFQLSDIDLIVNKGSLIGVCGVVGSGKSSLLSAILGRMDRTNGHLAVNGSVAYVPQQAWIFNATFKENILFGAEFNKQREK</sequence>
<dbReference type="SUPFAM" id="SSF90123">
    <property type="entry name" value="ABC transporter transmembrane region"/>
    <property type="match status" value="1"/>
</dbReference>
<evidence type="ECO:0000313" key="10">
    <source>
        <dbReference type="Proteomes" id="UP001195483"/>
    </source>
</evidence>
<reference evidence="9" key="1">
    <citation type="journal article" date="2021" name="Genome Biol. Evol.">
        <title>A High-Quality Reference Genome for a Parasitic Bivalve with Doubly Uniparental Inheritance (Bivalvia: Unionida).</title>
        <authorList>
            <person name="Smith C.H."/>
        </authorList>
    </citation>
    <scope>NUCLEOTIDE SEQUENCE</scope>
    <source>
        <strain evidence="9">CHS0354</strain>
    </source>
</reference>
<evidence type="ECO:0000259" key="8">
    <source>
        <dbReference type="PROSITE" id="PS50929"/>
    </source>
</evidence>
<evidence type="ECO:0000256" key="7">
    <source>
        <dbReference type="SAM" id="Phobius"/>
    </source>
</evidence>
<reference evidence="9" key="2">
    <citation type="journal article" date="2021" name="Genome Biol. Evol.">
        <title>Developing a high-quality reference genome for a parasitic bivalve with doubly uniparental inheritance (Bivalvia: Unionida).</title>
        <authorList>
            <person name="Smith C.H."/>
        </authorList>
    </citation>
    <scope>NUCLEOTIDE SEQUENCE</scope>
    <source>
        <strain evidence="9">CHS0354</strain>
        <tissue evidence="9">Mantle</tissue>
    </source>
</reference>
<dbReference type="Pfam" id="PF00005">
    <property type="entry name" value="ABC_tran"/>
    <property type="match status" value="1"/>
</dbReference>
<protein>
    <recommendedName>
        <fullName evidence="8">ABC transmembrane type-1 domain-containing protein</fullName>
    </recommendedName>
</protein>
<feature type="domain" description="ABC transmembrane type-1" evidence="8">
    <location>
        <begin position="196"/>
        <end position="380"/>
    </location>
</feature>
<dbReference type="PANTHER" id="PTHR24223:SF447">
    <property type="entry name" value="MULTIDRUG RESISTANCE-ASSOCIATED PROTEIN 5"/>
    <property type="match status" value="1"/>
</dbReference>
<dbReference type="InterPro" id="IPR027417">
    <property type="entry name" value="P-loop_NTPase"/>
</dbReference>
<gene>
    <name evidence="9" type="ORF">CHS0354_028039</name>
</gene>
<dbReference type="SUPFAM" id="SSF52540">
    <property type="entry name" value="P-loop containing nucleoside triphosphate hydrolases"/>
    <property type="match status" value="1"/>
</dbReference>
<dbReference type="GO" id="GO:0016887">
    <property type="term" value="F:ATP hydrolysis activity"/>
    <property type="evidence" value="ECO:0007669"/>
    <property type="project" value="InterPro"/>
</dbReference>
<keyword evidence="6 7" id="KW-0472">Membrane</keyword>
<dbReference type="InterPro" id="IPR003439">
    <property type="entry name" value="ABC_transporter-like_ATP-bd"/>
</dbReference>
<dbReference type="Proteomes" id="UP001195483">
    <property type="component" value="Unassembled WGS sequence"/>
</dbReference>
<feature type="transmembrane region" description="Helical" evidence="7">
    <location>
        <begin position="239"/>
        <end position="262"/>
    </location>
</feature>
<evidence type="ECO:0000256" key="1">
    <source>
        <dbReference type="ARBA" id="ARBA00022448"/>
    </source>
</evidence>
<name>A0AAE0TIR7_9BIVA</name>
<keyword evidence="2 7" id="KW-0812">Transmembrane</keyword>
<evidence type="ECO:0000256" key="2">
    <source>
        <dbReference type="ARBA" id="ARBA00022692"/>
    </source>
</evidence>
<keyword evidence="5 7" id="KW-1133">Transmembrane helix</keyword>
<feature type="transmembrane region" description="Helical" evidence="7">
    <location>
        <begin position="96"/>
        <end position="120"/>
    </location>
</feature>
<evidence type="ECO:0000256" key="5">
    <source>
        <dbReference type="ARBA" id="ARBA00022989"/>
    </source>
</evidence>
<evidence type="ECO:0000313" key="9">
    <source>
        <dbReference type="EMBL" id="KAK3610660.1"/>
    </source>
</evidence>
<dbReference type="InterPro" id="IPR050173">
    <property type="entry name" value="ABC_transporter_C-like"/>
</dbReference>
<keyword evidence="1" id="KW-0813">Transport</keyword>